<gene>
    <name evidence="2" type="ORF">Fot_38099</name>
</gene>
<keyword evidence="3" id="KW-1185">Reference proteome</keyword>
<evidence type="ECO:0000313" key="2">
    <source>
        <dbReference type="EMBL" id="KAL2494342.1"/>
    </source>
</evidence>
<sequence length="143" mass="15899">MVPKVVRTLAPAPPPPQHPEGSTVDGKDRVEDEAAMAAASALEKRLQLHQWQPRITQGRFRNVRPKNELIGTDFSSFVPNNILFGTPQLILTALQVSHIQAAIVCSKIHGLQMKIRSGGHDYEGVSMFQMFLFSYLICSTFVQ</sequence>
<comment type="caution">
    <text evidence="2">The sequence shown here is derived from an EMBL/GenBank/DDBJ whole genome shotgun (WGS) entry which is preliminary data.</text>
</comment>
<dbReference type="AlphaFoldDB" id="A0ABD1S0Z4"/>
<dbReference type="Gene3D" id="3.30.43.10">
    <property type="entry name" value="Uridine Diphospho-n-acetylenolpyruvylglucosamine Reductase, domain 2"/>
    <property type="match status" value="1"/>
</dbReference>
<dbReference type="EMBL" id="JBFOLJ010000011">
    <property type="protein sequence ID" value="KAL2494342.1"/>
    <property type="molecule type" value="Genomic_DNA"/>
</dbReference>
<reference evidence="3" key="1">
    <citation type="submission" date="2024-07" db="EMBL/GenBank/DDBJ databases">
        <title>Two chromosome-level genome assemblies of Korean endemic species Abeliophyllum distichum and Forsythia ovata (Oleaceae).</title>
        <authorList>
            <person name="Jang H."/>
        </authorList>
    </citation>
    <scope>NUCLEOTIDE SEQUENCE [LARGE SCALE GENOMIC DNA]</scope>
</reference>
<accession>A0ABD1S0Z4</accession>
<feature type="region of interest" description="Disordered" evidence="1">
    <location>
        <begin position="1"/>
        <end position="26"/>
    </location>
</feature>
<proteinExistence type="predicted"/>
<protein>
    <submittedName>
        <fullName evidence="2">FAD-binding PCMH-type domain-containing protein</fullName>
    </submittedName>
</protein>
<name>A0ABD1S0Z4_9LAMI</name>
<dbReference type="Proteomes" id="UP001604277">
    <property type="component" value="Unassembled WGS sequence"/>
</dbReference>
<dbReference type="PANTHER" id="PTHR32448">
    <property type="entry name" value="OS08G0158400 PROTEIN"/>
    <property type="match status" value="1"/>
</dbReference>
<dbReference type="InterPro" id="IPR016167">
    <property type="entry name" value="FAD-bd_PCMH_sub1"/>
</dbReference>
<dbReference type="InterPro" id="IPR036318">
    <property type="entry name" value="FAD-bd_PCMH-like_sf"/>
</dbReference>
<dbReference type="SUPFAM" id="SSF56176">
    <property type="entry name" value="FAD-binding/transporter-associated domain-like"/>
    <property type="match status" value="1"/>
</dbReference>
<evidence type="ECO:0000313" key="3">
    <source>
        <dbReference type="Proteomes" id="UP001604277"/>
    </source>
</evidence>
<organism evidence="2 3">
    <name type="scientific">Forsythia ovata</name>
    <dbReference type="NCBI Taxonomy" id="205694"/>
    <lineage>
        <taxon>Eukaryota</taxon>
        <taxon>Viridiplantae</taxon>
        <taxon>Streptophyta</taxon>
        <taxon>Embryophyta</taxon>
        <taxon>Tracheophyta</taxon>
        <taxon>Spermatophyta</taxon>
        <taxon>Magnoliopsida</taxon>
        <taxon>eudicotyledons</taxon>
        <taxon>Gunneridae</taxon>
        <taxon>Pentapetalae</taxon>
        <taxon>asterids</taxon>
        <taxon>lamiids</taxon>
        <taxon>Lamiales</taxon>
        <taxon>Oleaceae</taxon>
        <taxon>Forsythieae</taxon>
        <taxon>Forsythia</taxon>
    </lineage>
</organism>
<evidence type="ECO:0000256" key="1">
    <source>
        <dbReference type="SAM" id="MobiDB-lite"/>
    </source>
</evidence>